<dbReference type="Proteomes" id="UP000257109">
    <property type="component" value="Unassembled WGS sequence"/>
</dbReference>
<dbReference type="AlphaFoldDB" id="A0A371G738"/>
<reference evidence="1" key="1">
    <citation type="submission" date="2018-05" db="EMBL/GenBank/DDBJ databases">
        <title>Draft genome of Mucuna pruriens seed.</title>
        <authorList>
            <person name="Nnadi N.E."/>
            <person name="Vos R."/>
            <person name="Hasami M.H."/>
            <person name="Devisetty U.K."/>
            <person name="Aguiy J.C."/>
        </authorList>
    </citation>
    <scope>NUCLEOTIDE SEQUENCE [LARGE SCALE GENOMIC DNA]</scope>
    <source>
        <strain evidence="1">JCA_2017</strain>
    </source>
</reference>
<evidence type="ECO:0000313" key="1">
    <source>
        <dbReference type="EMBL" id="RDX86370.1"/>
    </source>
</evidence>
<dbReference type="EMBL" id="QJKJ01006538">
    <property type="protein sequence ID" value="RDX86370.1"/>
    <property type="molecule type" value="Genomic_DNA"/>
</dbReference>
<comment type="caution">
    <text evidence="1">The sequence shown here is derived from an EMBL/GenBank/DDBJ whole genome shotgun (WGS) entry which is preliminary data.</text>
</comment>
<feature type="non-terminal residue" evidence="1">
    <location>
        <position position="1"/>
    </location>
</feature>
<keyword evidence="2" id="KW-1185">Reference proteome</keyword>
<name>A0A371G738_MUCPR</name>
<gene>
    <name evidence="1" type="ORF">CR513_32310</name>
</gene>
<proteinExistence type="predicted"/>
<accession>A0A371G738</accession>
<evidence type="ECO:0000313" key="2">
    <source>
        <dbReference type="Proteomes" id="UP000257109"/>
    </source>
</evidence>
<organism evidence="1 2">
    <name type="scientific">Mucuna pruriens</name>
    <name type="common">Velvet bean</name>
    <name type="synonym">Dolichos pruriens</name>
    <dbReference type="NCBI Taxonomy" id="157652"/>
    <lineage>
        <taxon>Eukaryota</taxon>
        <taxon>Viridiplantae</taxon>
        <taxon>Streptophyta</taxon>
        <taxon>Embryophyta</taxon>
        <taxon>Tracheophyta</taxon>
        <taxon>Spermatophyta</taxon>
        <taxon>Magnoliopsida</taxon>
        <taxon>eudicotyledons</taxon>
        <taxon>Gunneridae</taxon>
        <taxon>Pentapetalae</taxon>
        <taxon>rosids</taxon>
        <taxon>fabids</taxon>
        <taxon>Fabales</taxon>
        <taxon>Fabaceae</taxon>
        <taxon>Papilionoideae</taxon>
        <taxon>50 kb inversion clade</taxon>
        <taxon>NPAAA clade</taxon>
        <taxon>indigoferoid/millettioid clade</taxon>
        <taxon>Phaseoleae</taxon>
        <taxon>Mucuna</taxon>
    </lineage>
</organism>
<protein>
    <submittedName>
        <fullName evidence="1">Uncharacterized protein</fullName>
    </submittedName>
</protein>
<sequence>SREQWQWTSLVLRVGLGSKGATLLSLLVELTLMKLIEFFGKVFPSQCEELEGGRLLEAVSRNNYLSRFYNAPIFKTRTIESLKRG</sequence>